<dbReference type="Gene3D" id="3.40.50.720">
    <property type="entry name" value="NAD(P)-binding Rossmann-like Domain"/>
    <property type="match status" value="1"/>
</dbReference>
<comment type="caution">
    <text evidence="21">The sequence shown here is derived from an EMBL/GenBank/DDBJ whole genome shotgun (WGS) entry which is preliminary data.</text>
</comment>
<feature type="binding site" evidence="13">
    <location>
        <position position="149"/>
    </location>
    <ligand>
        <name>NADPH</name>
        <dbReference type="ChEBI" id="CHEBI:57783"/>
    </ligand>
</feature>
<accession>A0A0A2SQR4</accession>
<feature type="binding site" evidence="13">
    <location>
        <position position="298"/>
    </location>
    <ligand>
        <name>sn-glycerol 3-phosphate</name>
        <dbReference type="ChEBI" id="CHEBI:57597"/>
    </ligand>
</feature>
<feature type="binding site" evidence="13">
    <location>
        <position position="297"/>
    </location>
    <ligand>
        <name>sn-glycerol 3-phosphate</name>
        <dbReference type="ChEBI" id="CHEBI:57597"/>
    </ligand>
</feature>
<feature type="binding site" evidence="15">
    <location>
        <begin position="297"/>
        <end position="298"/>
    </location>
    <ligand>
        <name>substrate</name>
    </ligand>
</feature>
<dbReference type="PRINTS" id="PR00077">
    <property type="entry name" value="GPDHDRGNASE"/>
</dbReference>
<comment type="caution">
    <text evidence="13">Lacks conserved residue(s) required for the propagation of feature annotation.</text>
</comment>
<comment type="function">
    <text evidence="13">Catalyzes the reduction of the glycolytic intermediate dihydroxyacetone phosphate (DHAP) to sn-glycerol 3-phosphate (G3P), the key precursor for phospholipid synthesis.</text>
</comment>
<dbReference type="InterPro" id="IPR036291">
    <property type="entry name" value="NAD(P)-bd_dom_sf"/>
</dbReference>
<keyword evidence="13" id="KW-0963">Cytoplasm</keyword>
<dbReference type="Pfam" id="PF01210">
    <property type="entry name" value="NAD_Gly3P_dh_N"/>
    <property type="match status" value="1"/>
</dbReference>
<feature type="binding site" evidence="13">
    <location>
        <position position="233"/>
    </location>
    <ligand>
        <name>sn-glycerol 3-phosphate</name>
        <dbReference type="ChEBI" id="CHEBI:57597"/>
    </ligand>
</feature>
<evidence type="ECO:0000256" key="9">
    <source>
        <dbReference type="ARBA" id="ARBA00052716"/>
    </source>
</evidence>
<dbReference type="AlphaFoldDB" id="A0A0A2SQR4"/>
<evidence type="ECO:0000256" key="2">
    <source>
        <dbReference type="ARBA" id="ARBA00022516"/>
    </source>
</evidence>
<feature type="binding site" evidence="13">
    <location>
        <position position="149"/>
    </location>
    <ligand>
        <name>sn-glycerol 3-phosphate</name>
        <dbReference type="ChEBI" id="CHEBI:57597"/>
    </ligand>
</feature>
<dbReference type="EMBL" id="JNCF01000017">
    <property type="protein sequence ID" value="KGP63440.1"/>
    <property type="molecule type" value="Genomic_DNA"/>
</dbReference>
<evidence type="ECO:0000256" key="17">
    <source>
        <dbReference type="RuleBase" id="RU000437"/>
    </source>
</evidence>
<evidence type="ECO:0000256" key="13">
    <source>
        <dbReference type="HAMAP-Rule" id="MF_00394"/>
    </source>
</evidence>
<dbReference type="STRING" id="1498499.EP47_09520"/>
<keyword evidence="6 13" id="KW-0443">Lipid metabolism</keyword>
<feature type="domain" description="Glycerol-3-phosphate dehydrogenase NAD-dependent N-terminal" evidence="19">
    <location>
        <begin position="49"/>
        <end position="200"/>
    </location>
</feature>
<feature type="binding site" evidence="13">
    <location>
        <position position="296"/>
    </location>
    <ligand>
        <name>sn-glycerol 3-phosphate</name>
        <dbReference type="ChEBI" id="CHEBI:57597"/>
    </ligand>
</feature>
<proteinExistence type="inferred from homology"/>
<feature type="binding site" evidence="13">
    <location>
        <position position="182"/>
    </location>
    <ligand>
        <name>NADPH</name>
        <dbReference type="ChEBI" id="CHEBI:57783"/>
    </ligand>
</feature>
<organism evidence="21 22">
    <name type="scientific">Legionella norrlandica</name>
    <dbReference type="NCBI Taxonomy" id="1498499"/>
    <lineage>
        <taxon>Bacteria</taxon>
        <taxon>Pseudomonadati</taxon>
        <taxon>Pseudomonadota</taxon>
        <taxon>Gammaproteobacteria</taxon>
        <taxon>Legionellales</taxon>
        <taxon>Legionellaceae</taxon>
        <taxon>Legionella</taxon>
    </lineage>
</organism>
<feature type="active site" description="Proton acceptor" evidence="13 14">
    <location>
        <position position="233"/>
    </location>
</feature>
<keyword evidence="2 13" id="KW-0444">Lipid biosynthesis</keyword>
<evidence type="ECO:0000256" key="16">
    <source>
        <dbReference type="PIRSR" id="PIRSR000114-3"/>
    </source>
</evidence>
<evidence type="ECO:0000256" key="15">
    <source>
        <dbReference type="PIRSR" id="PIRSR000114-2"/>
    </source>
</evidence>
<evidence type="ECO:0000256" key="4">
    <source>
        <dbReference type="ARBA" id="ARBA00023002"/>
    </source>
</evidence>
<evidence type="ECO:0000313" key="22">
    <source>
        <dbReference type="Proteomes" id="UP000054422"/>
    </source>
</evidence>
<keyword evidence="3 13" id="KW-0521">NADP</keyword>
<evidence type="ECO:0000313" key="21">
    <source>
        <dbReference type="EMBL" id="KGP63440.1"/>
    </source>
</evidence>
<dbReference type="NCBIfam" id="NF000942">
    <property type="entry name" value="PRK00094.1-4"/>
    <property type="match status" value="1"/>
</dbReference>
<dbReference type="EC" id="1.1.1.94" evidence="10 13"/>
<keyword evidence="4 13" id="KW-0560">Oxidoreductase</keyword>
<comment type="catalytic activity">
    <reaction evidence="9">
        <text>sn-glycerol 3-phosphate + NADP(+) = dihydroxyacetone phosphate + NADPH + H(+)</text>
        <dbReference type="Rhea" id="RHEA:11096"/>
        <dbReference type="ChEBI" id="CHEBI:15378"/>
        <dbReference type="ChEBI" id="CHEBI:57597"/>
        <dbReference type="ChEBI" id="CHEBI:57642"/>
        <dbReference type="ChEBI" id="CHEBI:57783"/>
        <dbReference type="ChEBI" id="CHEBI:58349"/>
        <dbReference type="EC" id="1.1.1.94"/>
    </reaction>
    <physiologicalReaction direction="right-to-left" evidence="9">
        <dbReference type="Rhea" id="RHEA:11098"/>
    </physiologicalReaction>
</comment>
<feature type="binding site" evidence="16">
    <location>
        <position position="182"/>
    </location>
    <ligand>
        <name>NAD(+)</name>
        <dbReference type="ChEBI" id="CHEBI:57540"/>
    </ligand>
</feature>
<dbReference type="SUPFAM" id="SSF51735">
    <property type="entry name" value="NAD(P)-binding Rossmann-fold domains"/>
    <property type="match status" value="1"/>
</dbReference>
<dbReference type="InterPro" id="IPR006168">
    <property type="entry name" value="G3P_DH_NAD-dep"/>
</dbReference>
<evidence type="ECO:0000256" key="12">
    <source>
        <dbReference type="ARBA" id="ARBA00080511"/>
    </source>
</evidence>
<feature type="region of interest" description="Disordered" evidence="18">
    <location>
        <begin position="1"/>
        <end position="30"/>
    </location>
</feature>
<feature type="binding site" evidence="16">
    <location>
        <position position="297"/>
    </location>
    <ligand>
        <name>NAD(+)</name>
        <dbReference type="ChEBI" id="CHEBI:57540"/>
    </ligand>
</feature>
<dbReference type="InterPro" id="IPR011128">
    <property type="entry name" value="G3P_DH_NAD-dep_N"/>
</dbReference>
<evidence type="ECO:0000256" key="8">
    <source>
        <dbReference type="ARBA" id="ARBA00023264"/>
    </source>
</evidence>
<evidence type="ECO:0000256" key="3">
    <source>
        <dbReference type="ARBA" id="ARBA00022857"/>
    </source>
</evidence>
<dbReference type="GO" id="GO:0046167">
    <property type="term" value="P:glycerol-3-phosphate biosynthetic process"/>
    <property type="evidence" value="ECO:0007669"/>
    <property type="project" value="UniProtKB-UniRule"/>
</dbReference>
<evidence type="ECO:0000256" key="18">
    <source>
        <dbReference type="SAM" id="MobiDB-lite"/>
    </source>
</evidence>
<dbReference type="Gene3D" id="1.10.1040.10">
    <property type="entry name" value="N-(1-d-carboxylethyl)-l-norvaline Dehydrogenase, domain 2"/>
    <property type="match status" value="1"/>
</dbReference>
<dbReference type="PANTHER" id="PTHR11728:SF1">
    <property type="entry name" value="GLYCEROL-3-PHOSPHATE DEHYDROGENASE [NAD(+)] 2, CHLOROPLASTIC"/>
    <property type="match status" value="1"/>
</dbReference>
<dbReference type="PIRSF" id="PIRSF000114">
    <property type="entry name" value="Glycerol-3-P_dh"/>
    <property type="match status" value="1"/>
</dbReference>
<dbReference type="InterPro" id="IPR006109">
    <property type="entry name" value="G3P_DH_NAD-dep_C"/>
</dbReference>
<evidence type="ECO:0000256" key="1">
    <source>
        <dbReference type="ARBA" id="ARBA00011009"/>
    </source>
</evidence>
<feature type="binding site" evidence="13">
    <location>
        <position position="178"/>
    </location>
    <ligand>
        <name>sn-glycerol 3-phosphate</name>
        <dbReference type="ChEBI" id="CHEBI:57597"/>
    </ligand>
</feature>
<dbReference type="GO" id="GO:0141153">
    <property type="term" value="F:glycerol-3-phosphate dehydrogenase (NADP+) activity"/>
    <property type="evidence" value="ECO:0007669"/>
    <property type="project" value="RHEA"/>
</dbReference>
<feature type="domain" description="Glycerol-3-phosphate dehydrogenase NAD-dependent C-terminal" evidence="20">
    <location>
        <begin position="222"/>
        <end position="362"/>
    </location>
</feature>
<keyword evidence="8 13" id="KW-1208">Phospholipid metabolism</keyword>
<dbReference type="FunFam" id="1.10.1040.10:FF:000001">
    <property type="entry name" value="Glycerol-3-phosphate dehydrogenase [NAD(P)+]"/>
    <property type="match status" value="1"/>
</dbReference>
<sequence>MNKKNATIPSPPTSSSLTSGSSDVHKFMDPEVKPQEVAKDPRYEQLQKNIAILGAGSWGTAVAIHLAQAGHKTLLWSHNPQHVDLMLEQHANPTYLPGISFPENLIPSDDLNLCVQTADYVIIAVPSHAFSELINKIPKPIQGLTWLTKGVDPQSHHLLSELVAKQFGSKFPVAVVSGPSFAKEVAHFLPTALTLAGNNIRYQKSIHKLFHHNNIRVYLSDDLIGVQLCGAVKNILAIACGISDGLGYGANAKAALITRGLAEMSRLGLSLGAKQDTFLGLAGVGDLVLTCTDDQSRNRRFGLLLGRNIPIQEAEHQIGQVVEGKHNAAQICAIANKNNIEMPICEQINALLHGTINAKQAVNNLMSRPAKEE</sequence>
<comment type="catalytic activity">
    <reaction evidence="13">
        <text>sn-glycerol 3-phosphate + NAD(+) = dihydroxyacetone phosphate + NADH + H(+)</text>
        <dbReference type="Rhea" id="RHEA:11092"/>
        <dbReference type="ChEBI" id="CHEBI:15378"/>
        <dbReference type="ChEBI" id="CHEBI:57540"/>
        <dbReference type="ChEBI" id="CHEBI:57597"/>
        <dbReference type="ChEBI" id="CHEBI:57642"/>
        <dbReference type="ChEBI" id="CHEBI:57945"/>
        <dbReference type="EC" id="1.1.1.94"/>
    </reaction>
</comment>
<feature type="binding site" evidence="13">
    <location>
        <position position="57"/>
    </location>
    <ligand>
        <name>NADPH</name>
        <dbReference type="ChEBI" id="CHEBI:57783"/>
    </ligand>
</feature>
<dbReference type="GO" id="GO:0046168">
    <property type="term" value="P:glycerol-3-phosphate catabolic process"/>
    <property type="evidence" value="ECO:0007669"/>
    <property type="project" value="InterPro"/>
</dbReference>
<dbReference type="PROSITE" id="PS00957">
    <property type="entry name" value="NAD_G3PDH"/>
    <property type="match status" value="1"/>
</dbReference>
<keyword evidence="7 13" id="KW-0594">Phospholipid biosynthesis</keyword>
<feature type="binding site" evidence="13">
    <location>
        <position position="323"/>
    </location>
    <ligand>
        <name>NADPH</name>
        <dbReference type="ChEBI" id="CHEBI:57783"/>
    </ligand>
</feature>
<evidence type="ECO:0000256" key="6">
    <source>
        <dbReference type="ARBA" id="ARBA00023098"/>
    </source>
</evidence>
<protein>
    <recommendedName>
        <fullName evidence="11 13">Glycerol-3-phosphate dehydrogenase [NAD(P)+]</fullName>
        <ecNumber evidence="10 13">1.1.1.94</ecNumber>
    </recommendedName>
    <alternativeName>
        <fullName evidence="13">NAD(P)(+)-dependent glycerol-3-phosphate dehydrogenase</fullName>
    </alternativeName>
    <alternativeName>
        <fullName evidence="12 13">NAD(P)H-dependent dihydroxyacetone-phosphate reductase</fullName>
    </alternativeName>
</protein>
<feature type="binding site" evidence="13">
    <location>
        <position position="286"/>
    </location>
    <ligand>
        <name>sn-glycerol 3-phosphate</name>
        <dbReference type="ChEBI" id="CHEBI:57597"/>
    </ligand>
</feature>
<feature type="binding site" evidence="13">
    <location>
        <position position="78"/>
    </location>
    <ligand>
        <name>NADPH</name>
        <dbReference type="ChEBI" id="CHEBI:57783"/>
    </ligand>
</feature>
<dbReference type="GO" id="GO:0005975">
    <property type="term" value="P:carbohydrate metabolic process"/>
    <property type="evidence" value="ECO:0007669"/>
    <property type="project" value="InterPro"/>
</dbReference>
<feature type="binding site" evidence="13">
    <location>
        <position position="95"/>
    </location>
    <ligand>
        <name>NADPH</name>
        <dbReference type="ChEBI" id="CHEBI:57783"/>
    </ligand>
</feature>
<keyword evidence="13" id="KW-0547">Nucleotide-binding</keyword>
<dbReference type="PANTHER" id="PTHR11728">
    <property type="entry name" value="GLYCEROL-3-PHOSPHATE DEHYDROGENASE"/>
    <property type="match status" value="1"/>
</dbReference>
<dbReference type="InterPro" id="IPR013328">
    <property type="entry name" value="6PGD_dom2"/>
</dbReference>
<dbReference type="Proteomes" id="UP000054422">
    <property type="component" value="Unassembled WGS sequence"/>
</dbReference>
<gene>
    <name evidence="13" type="primary">gpsA</name>
    <name evidence="21" type="ORF">EP47_09520</name>
</gene>
<feature type="binding site" evidence="16">
    <location>
        <begin position="54"/>
        <end position="59"/>
    </location>
    <ligand>
        <name>NAD(+)</name>
        <dbReference type="ChEBI" id="CHEBI:57540"/>
    </ligand>
</feature>
<dbReference type="InterPro" id="IPR008927">
    <property type="entry name" value="6-PGluconate_DH-like_C_sf"/>
</dbReference>
<feature type="compositionally biased region" description="Low complexity" evidence="18">
    <location>
        <begin position="13"/>
        <end position="22"/>
    </location>
</feature>
<evidence type="ECO:0000256" key="5">
    <source>
        <dbReference type="ARBA" id="ARBA00023027"/>
    </source>
</evidence>
<feature type="binding site" evidence="13">
    <location>
        <position position="297"/>
    </location>
    <ligand>
        <name>NADPH</name>
        <dbReference type="ChEBI" id="CHEBI:57783"/>
    </ligand>
</feature>
<dbReference type="GO" id="GO:0141152">
    <property type="term" value="F:glycerol-3-phosphate dehydrogenase (NAD+) activity"/>
    <property type="evidence" value="ECO:0007669"/>
    <property type="project" value="RHEA"/>
</dbReference>
<keyword evidence="22" id="KW-1185">Reference proteome</keyword>
<feature type="binding site" evidence="13">
    <location>
        <position position="58"/>
    </location>
    <ligand>
        <name>NADPH</name>
        <dbReference type="ChEBI" id="CHEBI:57783"/>
    </ligand>
</feature>
<dbReference type="GO" id="GO:0046474">
    <property type="term" value="P:glycerophospholipid biosynthetic process"/>
    <property type="evidence" value="ECO:0007669"/>
    <property type="project" value="TreeGrafter"/>
</dbReference>
<evidence type="ECO:0000259" key="19">
    <source>
        <dbReference type="Pfam" id="PF01210"/>
    </source>
</evidence>
<keyword evidence="5 13" id="KW-0520">NAD</keyword>
<comment type="subcellular location">
    <subcellularLocation>
        <location evidence="13">Cytoplasm</location>
    </subcellularLocation>
</comment>
<dbReference type="GO" id="GO:0005829">
    <property type="term" value="C:cytosol"/>
    <property type="evidence" value="ECO:0007669"/>
    <property type="project" value="TreeGrafter"/>
</dbReference>
<dbReference type="UniPathway" id="UPA00940"/>
<evidence type="ECO:0000256" key="7">
    <source>
        <dbReference type="ARBA" id="ARBA00023209"/>
    </source>
</evidence>
<comment type="similarity">
    <text evidence="1 13 17">Belongs to the NAD-dependent glycerol-3-phosphate dehydrogenase family.</text>
</comment>
<feature type="binding site" evidence="13">
    <location>
        <position position="321"/>
    </location>
    <ligand>
        <name>NADPH</name>
        <dbReference type="ChEBI" id="CHEBI:57783"/>
    </ligand>
</feature>
<feature type="binding site" evidence="15">
    <location>
        <position position="149"/>
    </location>
    <ligand>
        <name>substrate</name>
    </ligand>
</feature>
<evidence type="ECO:0000259" key="20">
    <source>
        <dbReference type="Pfam" id="PF07479"/>
    </source>
</evidence>
<dbReference type="FunFam" id="3.40.50.720:FF:000019">
    <property type="entry name" value="Glycerol-3-phosphate dehydrogenase [NAD(P)+]"/>
    <property type="match status" value="1"/>
</dbReference>
<dbReference type="Pfam" id="PF07479">
    <property type="entry name" value="NAD_Gly3P_dh_C"/>
    <property type="match status" value="1"/>
</dbReference>
<evidence type="ECO:0000256" key="14">
    <source>
        <dbReference type="PIRSR" id="PIRSR000114-1"/>
    </source>
</evidence>
<dbReference type="GO" id="GO:0051287">
    <property type="term" value="F:NAD binding"/>
    <property type="evidence" value="ECO:0007669"/>
    <property type="project" value="InterPro"/>
</dbReference>
<comment type="pathway">
    <text evidence="13">Membrane lipid metabolism; glycerophospholipid metabolism.</text>
</comment>
<evidence type="ECO:0000256" key="10">
    <source>
        <dbReference type="ARBA" id="ARBA00066687"/>
    </source>
</evidence>
<reference evidence="21 22" key="1">
    <citation type="submission" date="2014-05" db="EMBL/GenBank/DDBJ databases">
        <authorList>
            <person name="Rizzardi K."/>
            <person name="Winiecka-Krusnell J."/>
            <person name="Ramliden M."/>
            <person name="Alm E."/>
            <person name="Andersson S."/>
            <person name="Byfors S."/>
        </authorList>
    </citation>
    <scope>NUCLEOTIDE SEQUENCE [LARGE SCALE GENOMIC DNA]</scope>
    <source>
        <strain evidence="21 22">LEGN</strain>
    </source>
</reference>
<evidence type="ECO:0000256" key="11">
    <source>
        <dbReference type="ARBA" id="ARBA00069372"/>
    </source>
</evidence>
<dbReference type="HAMAP" id="MF_00394">
    <property type="entry name" value="NAD_Glyc3P_dehydrog"/>
    <property type="match status" value="1"/>
</dbReference>
<dbReference type="NCBIfam" id="NF000940">
    <property type="entry name" value="PRK00094.1-2"/>
    <property type="match status" value="1"/>
</dbReference>
<name>A0A0A2SQR4_9GAMM</name>
<feature type="binding site" evidence="13">
    <location>
        <position position="180"/>
    </location>
    <ligand>
        <name>sn-glycerol 3-phosphate</name>
        <dbReference type="ChEBI" id="CHEBI:57597"/>
    </ligand>
</feature>
<dbReference type="SUPFAM" id="SSF48179">
    <property type="entry name" value="6-phosphogluconate dehydrogenase C-terminal domain-like"/>
    <property type="match status" value="1"/>
</dbReference>